<dbReference type="PANTHER" id="PTHR10151">
    <property type="entry name" value="ECTONUCLEOTIDE PYROPHOSPHATASE/PHOSPHODIESTERASE"/>
    <property type="match status" value="1"/>
</dbReference>
<gene>
    <name evidence="4" type="ORF">ACM46_03885</name>
</gene>
<dbReference type="InterPro" id="IPR017850">
    <property type="entry name" value="Alkaline_phosphatase_core_sf"/>
</dbReference>
<protein>
    <recommendedName>
        <fullName evidence="6">LamG-like jellyroll fold domain-containing protein</fullName>
    </recommendedName>
</protein>
<dbReference type="GO" id="GO:0004553">
    <property type="term" value="F:hydrolase activity, hydrolyzing O-glycosyl compounds"/>
    <property type="evidence" value="ECO:0007669"/>
    <property type="project" value="UniProtKB-ARBA"/>
</dbReference>
<dbReference type="AlphaFoldDB" id="A0A0J7IKN4"/>
<dbReference type="Proteomes" id="UP000036261">
    <property type="component" value="Unassembled WGS sequence"/>
</dbReference>
<dbReference type="Pfam" id="PF13385">
    <property type="entry name" value="Laminin_G_3"/>
    <property type="match status" value="1"/>
</dbReference>
<evidence type="ECO:0000313" key="4">
    <source>
        <dbReference type="EMBL" id="KMQ66662.1"/>
    </source>
</evidence>
<evidence type="ECO:0000259" key="3">
    <source>
        <dbReference type="Pfam" id="PF18962"/>
    </source>
</evidence>
<organism evidence="4 5">
    <name type="scientific">Chryseobacterium angstadtii</name>
    <dbReference type="NCBI Taxonomy" id="558151"/>
    <lineage>
        <taxon>Bacteria</taxon>
        <taxon>Pseudomonadati</taxon>
        <taxon>Bacteroidota</taxon>
        <taxon>Flavobacteriia</taxon>
        <taxon>Flavobacteriales</taxon>
        <taxon>Weeksellaceae</taxon>
        <taxon>Chryseobacterium group</taxon>
        <taxon>Chryseobacterium</taxon>
    </lineage>
</organism>
<accession>A0A0J7IKN4</accession>
<feature type="domain" description="Secretion system C-terminal sorting" evidence="3">
    <location>
        <begin position="541"/>
        <end position="615"/>
    </location>
</feature>
<dbReference type="NCBIfam" id="TIGR04183">
    <property type="entry name" value="Por_Secre_tail"/>
    <property type="match status" value="1"/>
</dbReference>
<dbReference type="GO" id="GO:0005975">
    <property type="term" value="P:carbohydrate metabolic process"/>
    <property type="evidence" value="ECO:0007669"/>
    <property type="project" value="UniProtKB-ARBA"/>
</dbReference>
<dbReference type="InterPro" id="IPR002591">
    <property type="entry name" value="Phosphodiest/P_Trfase"/>
</dbReference>
<dbReference type="Pfam" id="PF01663">
    <property type="entry name" value="Phosphodiest"/>
    <property type="match status" value="2"/>
</dbReference>
<evidence type="ECO:0000256" key="1">
    <source>
        <dbReference type="ARBA" id="ARBA00022729"/>
    </source>
</evidence>
<keyword evidence="1" id="KW-0732">Signal</keyword>
<feature type="domain" description="DUF4983" evidence="2">
    <location>
        <begin position="431"/>
        <end position="516"/>
    </location>
</feature>
<sequence length="617" mass="67487">MKTKLFSTAVVISCFLGAQTKKVLFIGIDGCRADVMMSSSIPNIQSLINQSIYSLDGLCAATTWSGNGWSTMLTGVWHTKHNVQDNSFTSPNYVNYPDFLTRAETYNPALRTMSLVNWAPINDKIIQNADVKSNLGSDLAVKNAAVNALQNDNPDILFVDFDDVDHAGHSYGFSSAVPQYVSSIQTTDSYIGEIVNAMKNRATYNNENWMVVLTTDHGAIESSHGGGNLSERNIFTVYSNPGFTPQQISKTVLESSKTFNQLSFPAGTYAKPTSQTPFNFGTSQDFTIEFWVKPNASYSSDPVMISNKNWASGLNKGFVISGYSGQTFKMNIGDGSKRIDLVGGKVETGKWKHIAVSFDRDGLVTMYEDGVPVTFAKMNTIGNIDSGLPFTINQDGTNVYGQNLAASYKDIRIWKSALPNDVIVNWANQDITSSHPYYSQLVADWKCNGTSGNTVTDSSPNANHLAVTGSPAYAAGTVHNFKINNYTSTTRETDHLPTVFNWLCIPVQAAWGIDGTNRVPACSNGALAVKESKEIAEDFKVYPNPASESIHIHYATEDRAVTAEVIDMKGSILSVKQLKSQNGFFEEKISLQGLPSGTYFMKITGNKKSLTKTFIKK</sequence>
<dbReference type="OrthoDB" id="279982at2"/>
<dbReference type="InterPro" id="IPR013320">
    <property type="entry name" value="ConA-like_dom_sf"/>
</dbReference>
<dbReference type="PATRIC" id="fig|558151.6.peg.814"/>
<dbReference type="SUPFAM" id="SSF53649">
    <property type="entry name" value="Alkaline phosphatase-like"/>
    <property type="match status" value="1"/>
</dbReference>
<evidence type="ECO:0008006" key="6">
    <source>
        <dbReference type="Google" id="ProtNLM"/>
    </source>
</evidence>
<comment type="caution">
    <text evidence="4">The sequence shown here is derived from an EMBL/GenBank/DDBJ whole genome shotgun (WGS) entry which is preliminary data.</text>
</comment>
<reference evidence="4 5" key="1">
    <citation type="journal article" date="2013" name="Int. J. Syst. Evol. Microbiol.">
        <title>Chryseobacterium angstadtii sp. nov., isolated from a newt tank.</title>
        <authorList>
            <person name="Kirk K.E."/>
            <person name="Hoffman J.A."/>
            <person name="Smith K.A."/>
            <person name="Strahan B.L."/>
            <person name="Failor K.C."/>
            <person name="Krebs J.E."/>
            <person name="Gale A.N."/>
            <person name="Do T.D."/>
            <person name="Sontag T.C."/>
            <person name="Batties A.M."/>
            <person name="Mistiszyn K."/>
            <person name="Newman J.D."/>
        </authorList>
    </citation>
    <scope>NUCLEOTIDE SEQUENCE [LARGE SCALE GENOMIC DNA]</scope>
    <source>
        <strain evidence="4 5">KM</strain>
    </source>
</reference>
<dbReference type="SUPFAM" id="SSF49899">
    <property type="entry name" value="Concanavalin A-like lectins/glucanases"/>
    <property type="match status" value="1"/>
</dbReference>
<dbReference type="PANTHER" id="PTHR10151:SF120">
    <property type="entry name" value="BIS(5'-ADENOSYL)-TRIPHOSPHATASE"/>
    <property type="match status" value="1"/>
</dbReference>
<dbReference type="STRING" id="558151.ACM46_03885"/>
<dbReference type="Gene3D" id="3.40.720.10">
    <property type="entry name" value="Alkaline Phosphatase, subunit A"/>
    <property type="match status" value="1"/>
</dbReference>
<dbReference type="Gene3D" id="2.60.120.200">
    <property type="match status" value="1"/>
</dbReference>
<name>A0A0J7IKN4_9FLAO</name>
<dbReference type="RefSeq" id="WP_048505268.1">
    <property type="nucleotide sequence ID" value="NZ_LFND01000001.1"/>
</dbReference>
<dbReference type="InterPro" id="IPR032309">
    <property type="entry name" value="DUF4983"/>
</dbReference>
<keyword evidence="5" id="KW-1185">Reference proteome</keyword>
<evidence type="ECO:0000313" key="5">
    <source>
        <dbReference type="Proteomes" id="UP000036261"/>
    </source>
</evidence>
<dbReference type="InterPro" id="IPR026444">
    <property type="entry name" value="Secre_tail"/>
</dbReference>
<evidence type="ECO:0000259" key="2">
    <source>
        <dbReference type="Pfam" id="PF16356"/>
    </source>
</evidence>
<dbReference type="EMBL" id="LFND01000001">
    <property type="protein sequence ID" value="KMQ66662.1"/>
    <property type="molecule type" value="Genomic_DNA"/>
</dbReference>
<dbReference type="Pfam" id="PF18962">
    <property type="entry name" value="Por_Secre_tail"/>
    <property type="match status" value="1"/>
</dbReference>
<proteinExistence type="predicted"/>
<dbReference type="Pfam" id="PF16356">
    <property type="entry name" value="DUF4983"/>
    <property type="match status" value="1"/>
</dbReference>